<keyword evidence="1" id="KW-1133">Transmembrane helix</keyword>
<sequence>MNCRKCNIENSDQAKYCKNCGQILREEKSKESATKCTDKLIIGFIGVVFATTLFSFVHRLVYYNWFDSPLKNVQIVMWMLRELSFIMIPFALKDKKLKIIGFILVVFNILYIIYQQMGYFQI</sequence>
<evidence type="ECO:0000313" key="2">
    <source>
        <dbReference type="EMBL" id="PXY02922.1"/>
    </source>
</evidence>
<proteinExistence type="predicted"/>
<dbReference type="RefSeq" id="WP_110359079.1">
    <property type="nucleotide sequence ID" value="NZ_QFLI01000001.1"/>
</dbReference>
<keyword evidence="3" id="KW-1185">Reference proteome</keyword>
<organism evidence="2 3">
    <name type="scientific">Marinifilum breve</name>
    <dbReference type="NCBI Taxonomy" id="2184082"/>
    <lineage>
        <taxon>Bacteria</taxon>
        <taxon>Pseudomonadati</taxon>
        <taxon>Bacteroidota</taxon>
        <taxon>Bacteroidia</taxon>
        <taxon>Marinilabiliales</taxon>
        <taxon>Marinifilaceae</taxon>
    </lineage>
</organism>
<feature type="transmembrane region" description="Helical" evidence="1">
    <location>
        <begin position="73"/>
        <end position="92"/>
    </location>
</feature>
<name>A0A2V4A2P8_9BACT</name>
<dbReference type="AlphaFoldDB" id="A0A2V4A2P8"/>
<reference evidence="2 3" key="1">
    <citation type="submission" date="2018-05" db="EMBL/GenBank/DDBJ databases">
        <title>Marinifilum breve JC075T sp. nov., a marine bacterium isolated from Yongle Blue Hole in the South China Sea.</title>
        <authorList>
            <person name="Fu T."/>
        </authorList>
    </citation>
    <scope>NUCLEOTIDE SEQUENCE [LARGE SCALE GENOMIC DNA]</scope>
    <source>
        <strain evidence="2 3">JC075</strain>
    </source>
</reference>
<accession>A0A2V4A2P8</accession>
<keyword evidence="1" id="KW-0472">Membrane</keyword>
<feature type="transmembrane region" description="Helical" evidence="1">
    <location>
        <begin position="40"/>
        <end position="61"/>
    </location>
</feature>
<gene>
    <name evidence="2" type="ORF">DF185_02175</name>
</gene>
<evidence type="ECO:0008006" key="4">
    <source>
        <dbReference type="Google" id="ProtNLM"/>
    </source>
</evidence>
<evidence type="ECO:0000256" key="1">
    <source>
        <dbReference type="SAM" id="Phobius"/>
    </source>
</evidence>
<keyword evidence="1" id="KW-0812">Transmembrane</keyword>
<comment type="caution">
    <text evidence="2">The sequence shown here is derived from an EMBL/GenBank/DDBJ whole genome shotgun (WGS) entry which is preliminary data.</text>
</comment>
<protein>
    <recommendedName>
        <fullName evidence="4">Zinc-ribbon domain-containing protein</fullName>
    </recommendedName>
</protein>
<dbReference type="OrthoDB" id="8546452at2"/>
<evidence type="ECO:0000313" key="3">
    <source>
        <dbReference type="Proteomes" id="UP000248079"/>
    </source>
</evidence>
<dbReference type="EMBL" id="QFLI01000001">
    <property type="protein sequence ID" value="PXY02922.1"/>
    <property type="molecule type" value="Genomic_DNA"/>
</dbReference>
<feature type="transmembrane region" description="Helical" evidence="1">
    <location>
        <begin position="99"/>
        <end position="117"/>
    </location>
</feature>
<dbReference type="Proteomes" id="UP000248079">
    <property type="component" value="Unassembled WGS sequence"/>
</dbReference>